<evidence type="ECO:0000256" key="6">
    <source>
        <dbReference type="HAMAP-Rule" id="MF_00367"/>
    </source>
</evidence>
<dbReference type="NCBIfam" id="NF000908">
    <property type="entry name" value="PRK00089.1"/>
    <property type="match status" value="1"/>
</dbReference>
<sequence>MASSKIKTRCGTIAIVGQPNVGKSTLLNYFVGSKLSITSRKAQTTRYQLVGIFTDKDTQYIFVDTPGYQLKHLNQMNKSLNKSVNQALKDVDLILFLSEPNELDATDKKILQMIPNSTPILLIINKIDLIKDKSKILALMSEADHLDKFEEIVPTSVKKKNNLLELLESVKKYLPQQPFIYDQDELTDKGERFLAGEIVREKLFRLTGQEVPYSVAVEIEKFEQEGNLRRIFAVIIVDHESLKPMIIGNKGERLKEISKSARLDMEKLFGGKVWLETWVKVKTGWADDVRALKSLGL</sequence>
<dbReference type="Pfam" id="PF07650">
    <property type="entry name" value="KH_2"/>
    <property type="match status" value="1"/>
</dbReference>
<dbReference type="CDD" id="cd04163">
    <property type="entry name" value="Era"/>
    <property type="match status" value="1"/>
</dbReference>
<evidence type="ECO:0000256" key="3">
    <source>
        <dbReference type="ARBA" id="ARBA00022741"/>
    </source>
</evidence>
<proteinExistence type="inferred from homology"/>
<evidence type="ECO:0000259" key="8">
    <source>
        <dbReference type="PROSITE" id="PS51713"/>
    </source>
</evidence>
<dbReference type="GO" id="GO:0005886">
    <property type="term" value="C:plasma membrane"/>
    <property type="evidence" value="ECO:0007669"/>
    <property type="project" value="UniProtKB-SubCell"/>
</dbReference>
<feature type="binding site" evidence="6">
    <location>
        <begin position="17"/>
        <end position="24"/>
    </location>
    <ligand>
        <name>GTP</name>
        <dbReference type="ChEBI" id="CHEBI:37565"/>
    </ligand>
</feature>
<dbReference type="InterPro" id="IPR027417">
    <property type="entry name" value="P-loop_NTPase"/>
</dbReference>
<keyword evidence="3 6" id="KW-0547">Nucleotide-binding</keyword>
<feature type="domain" description="Era-type G" evidence="8">
    <location>
        <begin position="9"/>
        <end position="176"/>
    </location>
</feature>
<keyword evidence="5 6" id="KW-0342">GTP-binding</keyword>
<feature type="region of interest" description="G2" evidence="7">
    <location>
        <begin position="43"/>
        <end position="47"/>
    </location>
</feature>
<reference evidence="9" key="1">
    <citation type="submission" date="2003-11" db="EMBL/GenBank/DDBJ databases">
        <authorList>
            <person name="Heidelberg J.F."/>
            <person name="Eisen J.A."/>
            <person name="Nelson W.C."/>
            <person name="DeLong E.F."/>
        </authorList>
    </citation>
    <scope>NUCLEOTIDE SEQUENCE</scope>
</reference>
<dbReference type="GO" id="GO:0043024">
    <property type="term" value="F:ribosomal small subunit binding"/>
    <property type="evidence" value="ECO:0007669"/>
    <property type="project" value="TreeGrafter"/>
</dbReference>
<dbReference type="PANTHER" id="PTHR42698">
    <property type="entry name" value="GTPASE ERA"/>
    <property type="match status" value="1"/>
</dbReference>
<keyword evidence="6" id="KW-0690">Ribosome biogenesis</keyword>
<dbReference type="EMBL" id="AY458647">
    <property type="protein sequence ID" value="AAR38228.1"/>
    <property type="molecule type" value="Genomic_DNA"/>
</dbReference>
<dbReference type="GO" id="GO:0005525">
    <property type="term" value="F:GTP binding"/>
    <property type="evidence" value="ECO:0007669"/>
    <property type="project" value="UniProtKB-UniRule"/>
</dbReference>
<dbReference type="InterPro" id="IPR005225">
    <property type="entry name" value="Small_GTP-bd"/>
</dbReference>
<feature type="region of interest" description="G1" evidence="7">
    <location>
        <begin position="17"/>
        <end position="24"/>
    </location>
</feature>
<dbReference type="GO" id="GO:0070181">
    <property type="term" value="F:small ribosomal subunit rRNA binding"/>
    <property type="evidence" value="ECO:0007669"/>
    <property type="project" value="UniProtKB-UniRule"/>
</dbReference>
<accession>Q6SFI9</accession>
<dbReference type="Gene3D" id="3.40.50.300">
    <property type="entry name" value="P-loop containing nucleotide triphosphate hydrolases"/>
    <property type="match status" value="1"/>
</dbReference>
<dbReference type="InterPro" id="IPR004044">
    <property type="entry name" value="KH_dom_type_2"/>
</dbReference>
<feature type="region of interest" description="G5" evidence="7">
    <location>
        <begin position="155"/>
        <end position="157"/>
    </location>
</feature>
<feature type="region of interest" description="G3" evidence="7">
    <location>
        <begin position="64"/>
        <end position="67"/>
    </location>
</feature>
<feature type="region of interest" description="G4" evidence="7">
    <location>
        <begin position="125"/>
        <end position="128"/>
    </location>
</feature>
<comment type="subcellular location">
    <subcellularLocation>
        <location evidence="6">Cytoplasm</location>
    </subcellularLocation>
    <subcellularLocation>
        <location evidence="6">Cell membrane</location>
        <topology evidence="6">Peripheral membrane protein</topology>
    </subcellularLocation>
</comment>
<dbReference type="PRINTS" id="PR00449">
    <property type="entry name" value="RASTRNSFRMNG"/>
</dbReference>
<keyword evidence="6" id="KW-0472">Membrane</keyword>
<dbReference type="AlphaFoldDB" id="Q6SFI9"/>
<dbReference type="NCBIfam" id="TIGR00436">
    <property type="entry name" value="era"/>
    <property type="match status" value="1"/>
</dbReference>
<keyword evidence="6" id="KW-0963">Cytoplasm</keyword>
<evidence type="ECO:0000256" key="7">
    <source>
        <dbReference type="PROSITE-ProRule" id="PRU01050"/>
    </source>
</evidence>
<dbReference type="InterPro" id="IPR006073">
    <property type="entry name" value="GTP-bd"/>
</dbReference>
<evidence type="ECO:0000256" key="4">
    <source>
        <dbReference type="ARBA" id="ARBA00022884"/>
    </source>
</evidence>
<comment type="subunit">
    <text evidence="6">Monomer.</text>
</comment>
<dbReference type="InterPro" id="IPR009019">
    <property type="entry name" value="KH_sf_prok-type"/>
</dbReference>
<protein>
    <recommendedName>
        <fullName evidence="2 6">GTPase Era</fullName>
    </recommendedName>
</protein>
<keyword evidence="6" id="KW-1003">Cell membrane</keyword>
<dbReference type="PROSITE" id="PS51713">
    <property type="entry name" value="G_ERA"/>
    <property type="match status" value="1"/>
</dbReference>
<dbReference type="InterPro" id="IPR030388">
    <property type="entry name" value="G_ERA_dom"/>
</dbReference>
<dbReference type="GO" id="GO:0000028">
    <property type="term" value="P:ribosomal small subunit assembly"/>
    <property type="evidence" value="ECO:0007669"/>
    <property type="project" value="TreeGrafter"/>
</dbReference>
<dbReference type="GO" id="GO:0003924">
    <property type="term" value="F:GTPase activity"/>
    <property type="evidence" value="ECO:0007669"/>
    <property type="project" value="UniProtKB-UniRule"/>
</dbReference>
<dbReference type="Pfam" id="PF01926">
    <property type="entry name" value="MMR_HSR1"/>
    <property type="match status" value="1"/>
</dbReference>
<evidence type="ECO:0000313" key="9">
    <source>
        <dbReference type="EMBL" id="AAR38228.1"/>
    </source>
</evidence>
<reference evidence="9" key="2">
    <citation type="submission" date="2003-12" db="EMBL/GenBank/DDBJ databases">
        <title>Monterey Bay Coastal Ocean Microbial Observatory environmental clone sequencing.</title>
        <authorList>
            <person name="DeLong E.F."/>
        </authorList>
    </citation>
    <scope>NUCLEOTIDE SEQUENCE</scope>
</reference>
<evidence type="ECO:0000256" key="1">
    <source>
        <dbReference type="ARBA" id="ARBA00007921"/>
    </source>
</evidence>
<dbReference type="InterPro" id="IPR015946">
    <property type="entry name" value="KH_dom-like_a/b"/>
</dbReference>
<organism evidence="9">
    <name type="scientific">uncultured marine bacterium 580</name>
    <dbReference type="NCBI Taxonomy" id="257400"/>
    <lineage>
        <taxon>Bacteria</taxon>
        <taxon>environmental samples</taxon>
    </lineage>
</organism>
<dbReference type="SUPFAM" id="SSF52540">
    <property type="entry name" value="P-loop containing nucleoside triphosphate hydrolases"/>
    <property type="match status" value="1"/>
</dbReference>
<dbReference type="NCBIfam" id="TIGR00231">
    <property type="entry name" value="small_GTP"/>
    <property type="match status" value="1"/>
</dbReference>
<dbReference type="CDD" id="cd22534">
    <property type="entry name" value="KH-II_Era"/>
    <property type="match status" value="1"/>
</dbReference>
<dbReference type="PANTHER" id="PTHR42698:SF1">
    <property type="entry name" value="GTPASE ERA, MITOCHONDRIAL"/>
    <property type="match status" value="1"/>
</dbReference>
<keyword evidence="4 6" id="KW-0694">RNA-binding</keyword>
<comment type="similarity">
    <text evidence="1 6 7">Belongs to the TRAFAC class TrmE-Era-EngA-EngB-Septin-like GTPase superfamily. Era GTPase family.</text>
</comment>
<evidence type="ECO:0000256" key="2">
    <source>
        <dbReference type="ARBA" id="ARBA00020484"/>
    </source>
</evidence>
<feature type="binding site" evidence="6">
    <location>
        <begin position="125"/>
        <end position="128"/>
    </location>
    <ligand>
        <name>GTP</name>
        <dbReference type="ChEBI" id="CHEBI:37565"/>
    </ligand>
</feature>
<dbReference type="Gene3D" id="3.30.300.20">
    <property type="match status" value="1"/>
</dbReference>
<dbReference type="InterPro" id="IPR005662">
    <property type="entry name" value="GTPase_Era-like"/>
</dbReference>
<gene>
    <name evidence="6 9" type="primary">era</name>
    <name evidence="9" type="ORF">MBMO_EBAC000-36A07.73</name>
</gene>
<dbReference type="GO" id="GO:0005829">
    <property type="term" value="C:cytosol"/>
    <property type="evidence" value="ECO:0007669"/>
    <property type="project" value="TreeGrafter"/>
</dbReference>
<evidence type="ECO:0000256" key="5">
    <source>
        <dbReference type="ARBA" id="ARBA00023134"/>
    </source>
</evidence>
<dbReference type="HAMAP" id="MF_00367">
    <property type="entry name" value="GTPase_Era"/>
    <property type="match status" value="1"/>
</dbReference>
<keyword evidence="6" id="KW-0699">rRNA-binding</keyword>
<comment type="function">
    <text evidence="6">An essential GTPase that binds both GDP and GTP, with rapid nucleotide exchange. Plays a role in 16S rRNA processing and 30S ribosomal subunit biogenesis and possibly also in cell cycle regulation and energy metabolism.</text>
</comment>
<name>Q6SFI9_9BACT</name>
<dbReference type="SUPFAM" id="SSF54814">
    <property type="entry name" value="Prokaryotic type KH domain (KH-domain type II)"/>
    <property type="match status" value="1"/>
</dbReference>
<feature type="binding site" evidence="6">
    <location>
        <begin position="64"/>
        <end position="68"/>
    </location>
    <ligand>
        <name>GTP</name>
        <dbReference type="ChEBI" id="CHEBI:37565"/>
    </ligand>
</feature>